<dbReference type="PROSITE" id="PS50075">
    <property type="entry name" value="CARRIER"/>
    <property type="match status" value="1"/>
</dbReference>
<name>A0A3N9U157_9VIBR</name>
<comment type="pathway">
    <text evidence="1">Siderophore biosynthesis.</text>
</comment>
<keyword evidence="5" id="KW-0596">Phosphopantetheine</keyword>
<dbReference type="InterPro" id="IPR050272">
    <property type="entry name" value="Isochorismatase-like_hydrls"/>
</dbReference>
<dbReference type="AlphaFoldDB" id="A0A3N9U157"/>
<proteinExistence type="predicted"/>
<evidence type="ECO:0000256" key="4">
    <source>
        <dbReference type="ARBA" id="ARBA00048590"/>
    </source>
</evidence>
<dbReference type="InterPro" id="IPR000868">
    <property type="entry name" value="Isochorismatase-like_dom"/>
</dbReference>
<evidence type="ECO:0000259" key="6">
    <source>
        <dbReference type="PROSITE" id="PS50075"/>
    </source>
</evidence>
<dbReference type="Pfam" id="PF00550">
    <property type="entry name" value="PP-binding"/>
    <property type="match status" value="1"/>
</dbReference>
<evidence type="ECO:0000313" key="7">
    <source>
        <dbReference type="EMBL" id="RQW61486.1"/>
    </source>
</evidence>
<reference evidence="7 8" key="1">
    <citation type="submission" date="2018-11" db="EMBL/GenBank/DDBJ databases">
        <title>Vibrio LJC006 sp. nov., isolated from seawater during the bloom of the enteromorpha.</title>
        <authorList>
            <person name="Liang J."/>
        </authorList>
    </citation>
    <scope>NUCLEOTIDE SEQUENCE [LARGE SCALE GENOMIC DNA]</scope>
    <source>
        <strain evidence="7 8">LJC006</strain>
    </source>
</reference>
<dbReference type="PANTHER" id="PTHR43540">
    <property type="entry name" value="PEROXYUREIDOACRYLATE/UREIDOACRYLATE AMIDOHYDROLASE-RELATED"/>
    <property type="match status" value="1"/>
</dbReference>
<feature type="modified residue" description="O-(pantetheine 4'-phosphoryl)serine" evidence="5">
    <location>
        <position position="253"/>
    </location>
</feature>
<comment type="catalytic activity">
    <reaction evidence="4">
        <text>isochorismate + H2O = (2S,3S)-2,3-dihydroxy-2,3-dihydrobenzoate + pyruvate</text>
        <dbReference type="Rhea" id="RHEA:11112"/>
        <dbReference type="ChEBI" id="CHEBI:15361"/>
        <dbReference type="ChEBI" id="CHEBI:15377"/>
        <dbReference type="ChEBI" id="CHEBI:29780"/>
        <dbReference type="ChEBI" id="CHEBI:58764"/>
        <dbReference type="EC" id="3.3.2.1"/>
    </reaction>
</comment>
<dbReference type="InterPro" id="IPR036380">
    <property type="entry name" value="Isochorismatase-like_sf"/>
</dbReference>
<keyword evidence="3" id="KW-0378">Hydrolase</keyword>
<dbReference type="EMBL" id="RJVQ01000012">
    <property type="protein sequence ID" value="RQW61486.1"/>
    <property type="molecule type" value="Genomic_DNA"/>
</dbReference>
<evidence type="ECO:0000256" key="2">
    <source>
        <dbReference type="ARBA" id="ARBA00012100"/>
    </source>
</evidence>
<dbReference type="Proteomes" id="UP000281112">
    <property type="component" value="Unassembled WGS sequence"/>
</dbReference>
<evidence type="ECO:0000313" key="8">
    <source>
        <dbReference type="Proteomes" id="UP000281112"/>
    </source>
</evidence>
<dbReference type="InterPro" id="IPR036736">
    <property type="entry name" value="ACP-like_sf"/>
</dbReference>
<dbReference type="Gene3D" id="1.10.1200.10">
    <property type="entry name" value="ACP-like"/>
    <property type="match status" value="1"/>
</dbReference>
<dbReference type="InterPro" id="IPR016291">
    <property type="entry name" value="Isochorismatase"/>
</dbReference>
<protein>
    <recommendedName>
        <fullName evidence="2">isochorismatase</fullName>
        <ecNumber evidence="2">3.3.2.1</ecNumber>
    </recommendedName>
</protein>
<dbReference type="RefSeq" id="WP_124938841.1">
    <property type="nucleotide sequence ID" value="NZ_RJVQ01000012.1"/>
</dbReference>
<dbReference type="Pfam" id="PF00857">
    <property type="entry name" value="Isochorismatase"/>
    <property type="match status" value="1"/>
</dbReference>
<dbReference type="SUPFAM" id="SSF52499">
    <property type="entry name" value="Isochorismatase-like hydrolases"/>
    <property type="match status" value="1"/>
</dbReference>
<dbReference type="GO" id="GO:0008908">
    <property type="term" value="F:isochorismatase activity"/>
    <property type="evidence" value="ECO:0007669"/>
    <property type="project" value="UniProtKB-EC"/>
</dbReference>
<dbReference type="SUPFAM" id="SSF47336">
    <property type="entry name" value="ACP-like"/>
    <property type="match status" value="1"/>
</dbReference>
<comment type="caution">
    <text evidence="7">The sequence shown here is derived from an EMBL/GenBank/DDBJ whole genome shotgun (WGS) entry which is preliminary data.</text>
</comment>
<dbReference type="PRINTS" id="PR01398">
    <property type="entry name" value="ISCHRISMTASE"/>
</dbReference>
<accession>A0A3N9U157</accession>
<dbReference type="InterPro" id="IPR009081">
    <property type="entry name" value="PP-bd_ACP"/>
</dbReference>
<dbReference type="EC" id="3.3.2.1" evidence="2"/>
<dbReference type="Gene3D" id="3.40.50.850">
    <property type="entry name" value="Isochorismatase-like"/>
    <property type="match status" value="1"/>
</dbReference>
<dbReference type="PANTHER" id="PTHR43540:SF3">
    <property type="entry name" value="ENTEROBACTIN SYNTHASE COMPONENT B"/>
    <property type="match status" value="1"/>
</dbReference>
<evidence type="ECO:0000256" key="5">
    <source>
        <dbReference type="PIRSR" id="PIRSR001111-50"/>
    </source>
</evidence>
<gene>
    <name evidence="7" type="ORF">EES38_19290</name>
</gene>
<organism evidence="7 8">
    <name type="scientific">Vibrio viridaestus</name>
    <dbReference type="NCBI Taxonomy" id="2487322"/>
    <lineage>
        <taxon>Bacteria</taxon>
        <taxon>Pseudomonadati</taxon>
        <taxon>Pseudomonadota</taxon>
        <taxon>Gammaproteobacteria</taxon>
        <taxon>Vibrionales</taxon>
        <taxon>Vibrionaceae</taxon>
        <taxon>Vibrio</taxon>
    </lineage>
</organism>
<feature type="domain" description="Carrier" evidence="6">
    <location>
        <begin position="219"/>
        <end position="292"/>
    </location>
</feature>
<sequence length="294" mass="33014">MAIPKLHSYSLDNILDGVTNKVNWNLDANRAVLLIHDMQQYFLDFYADDALKTHLIKTVSEIKAACKAQGIPVVYTAQPGDQTPQDRALLTDFWGTGLKENQEITRIVPEVAPDADDTVLTKWRYSAFKRSPLLESMQEQQRDQLIIVGVYAHIGCMLTAADAFMYDVQAFFVADGLGDFSREEHVEALQYVAKRCGYVTSQAEIMQSLQGQSNVVTLPTSKAHLKTLVAQLIEVEEDEIYDDDNLLDLGLDSVRAMTLLGHWQKAGLNTSFVEFASMPSVDRWWQLIEPQLAA</sequence>
<keyword evidence="5" id="KW-0597">Phosphoprotein</keyword>
<evidence type="ECO:0000256" key="3">
    <source>
        <dbReference type="ARBA" id="ARBA00022801"/>
    </source>
</evidence>
<keyword evidence="8" id="KW-1185">Reference proteome</keyword>
<dbReference type="OrthoDB" id="5794853at2"/>
<comment type="cofactor">
    <cofactor evidence="5">
        <name>pantetheine 4'-phosphate</name>
        <dbReference type="ChEBI" id="CHEBI:47942"/>
    </cofactor>
    <text evidence="5">Binds 1 phosphopantetheine covalently.</text>
</comment>
<dbReference type="PIRSF" id="PIRSF001111">
    <property type="entry name" value="Isochorismatase"/>
    <property type="match status" value="1"/>
</dbReference>
<evidence type="ECO:0000256" key="1">
    <source>
        <dbReference type="ARBA" id="ARBA00004924"/>
    </source>
</evidence>